<accession>A0A940SFG5</accession>
<dbReference type="EMBL" id="JAGIYQ010000001">
    <property type="protein sequence ID" value="MBP0723977.1"/>
    <property type="molecule type" value="Genomic_DNA"/>
</dbReference>
<gene>
    <name evidence="1" type="ORF">J5Y03_02120</name>
</gene>
<name>A0A940SFG5_9BACI</name>
<reference evidence="1" key="1">
    <citation type="submission" date="2021-04" db="EMBL/GenBank/DDBJ databases">
        <title>Genome seq and assembly of Bacillus sp.</title>
        <authorList>
            <person name="Chhetri G."/>
        </authorList>
    </citation>
    <scope>NUCLEOTIDE SEQUENCE</scope>
    <source>
        <strain evidence="1">RG28</strain>
    </source>
</reference>
<dbReference type="RefSeq" id="WP_209401947.1">
    <property type="nucleotide sequence ID" value="NZ_JAGIYQ010000001.1"/>
</dbReference>
<evidence type="ECO:0000313" key="1">
    <source>
        <dbReference type="EMBL" id="MBP0723977.1"/>
    </source>
</evidence>
<protein>
    <submittedName>
        <fullName evidence="1">Uncharacterized protein</fullName>
    </submittedName>
</protein>
<sequence length="87" mass="10447">MTKITMKKMSHRHSHWCFKHTVQRTVKRMEELNLSFVSPRREIYTVNQKITQSSNLNLLLEYKPFKHEYEIIVGPSREVKSKIPFAD</sequence>
<dbReference type="AlphaFoldDB" id="A0A940SFG5"/>
<organism evidence="1 2">
    <name type="scientific">Gottfriedia endophytica</name>
    <dbReference type="NCBI Taxonomy" id="2820819"/>
    <lineage>
        <taxon>Bacteria</taxon>
        <taxon>Bacillati</taxon>
        <taxon>Bacillota</taxon>
        <taxon>Bacilli</taxon>
        <taxon>Bacillales</taxon>
        <taxon>Bacillaceae</taxon>
        <taxon>Gottfriedia</taxon>
    </lineage>
</organism>
<evidence type="ECO:0000313" key="2">
    <source>
        <dbReference type="Proteomes" id="UP000682134"/>
    </source>
</evidence>
<comment type="caution">
    <text evidence="1">The sequence shown here is derived from an EMBL/GenBank/DDBJ whole genome shotgun (WGS) entry which is preliminary data.</text>
</comment>
<proteinExistence type="predicted"/>
<keyword evidence="2" id="KW-1185">Reference proteome</keyword>
<dbReference type="Proteomes" id="UP000682134">
    <property type="component" value="Unassembled WGS sequence"/>
</dbReference>